<evidence type="ECO:0000256" key="3">
    <source>
        <dbReference type="ARBA" id="ARBA00005005"/>
    </source>
</evidence>
<keyword evidence="5" id="KW-0843">Virulence</keyword>
<reference evidence="9 10" key="1">
    <citation type="submission" date="2019-11" db="EMBL/GenBank/DDBJ databases">
        <title>Venturia inaequalis Genome Resource.</title>
        <authorList>
            <person name="Lichtner F.J."/>
        </authorList>
    </citation>
    <scope>NUCLEOTIDE SEQUENCE [LARGE SCALE GENOMIC DNA]</scope>
    <source>
        <strain evidence="9">Bline_iso_100314</strain>
    </source>
</reference>
<keyword evidence="8" id="KW-0472">Membrane</keyword>
<dbReference type="Pfam" id="PF11735">
    <property type="entry name" value="CAP59_mtransfer"/>
    <property type="match status" value="1"/>
</dbReference>
<evidence type="ECO:0000256" key="8">
    <source>
        <dbReference type="SAM" id="Phobius"/>
    </source>
</evidence>
<gene>
    <name evidence="9" type="ORF">BLS_002121</name>
</gene>
<dbReference type="GO" id="GO:0016853">
    <property type="term" value="F:isomerase activity"/>
    <property type="evidence" value="ECO:0007669"/>
    <property type="project" value="UniProtKB-KW"/>
</dbReference>
<evidence type="ECO:0000256" key="4">
    <source>
        <dbReference type="ARBA" id="ARBA00005254"/>
    </source>
</evidence>
<dbReference type="Pfam" id="PF00378">
    <property type="entry name" value="ECH_1"/>
    <property type="match status" value="1"/>
</dbReference>
<evidence type="ECO:0000256" key="5">
    <source>
        <dbReference type="ARBA" id="ARBA00023026"/>
    </source>
</evidence>
<evidence type="ECO:0000256" key="2">
    <source>
        <dbReference type="ARBA" id="ARBA00004685"/>
    </source>
</evidence>
<dbReference type="PANTHER" id="PTHR34144">
    <property type="entry name" value="CHROMOSOME 8, WHOLE GENOME SHOTGUN SEQUENCE"/>
    <property type="match status" value="1"/>
</dbReference>
<dbReference type="CDD" id="cd06558">
    <property type="entry name" value="crotonase-like"/>
    <property type="match status" value="1"/>
</dbReference>
<dbReference type="SUPFAM" id="SSF52096">
    <property type="entry name" value="ClpP/crotonase"/>
    <property type="match status" value="1"/>
</dbReference>
<dbReference type="InterPro" id="IPR029045">
    <property type="entry name" value="ClpP/crotonase-like_dom_sf"/>
</dbReference>
<comment type="caution">
    <text evidence="9">The sequence shown here is derived from an EMBL/GenBank/DDBJ whole genome shotgun (WGS) entry which is preliminary data.</text>
</comment>
<proteinExistence type="inferred from homology"/>
<dbReference type="InterPro" id="IPR021047">
    <property type="entry name" value="Mannosyltransferase_CMT1"/>
</dbReference>
<comment type="pathway">
    <text evidence="3">Lipid metabolism; fatty acid beta-oxidation.</text>
</comment>
<comment type="similarity">
    <text evidence="4">Belongs to the enoyl-CoA hydratase/isomerase family.</text>
</comment>
<feature type="transmembrane region" description="Helical" evidence="8">
    <location>
        <begin position="349"/>
        <end position="367"/>
    </location>
</feature>
<evidence type="ECO:0000256" key="6">
    <source>
        <dbReference type="ARBA" id="ARBA00023140"/>
    </source>
</evidence>
<evidence type="ECO:0000256" key="7">
    <source>
        <dbReference type="ARBA" id="ARBA00023235"/>
    </source>
</evidence>
<dbReference type="Proteomes" id="UP000433883">
    <property type="component" value="Unassembled WGS sequence"/>
</dbReference>
<keyword evidence="7" id="KW-0413">Isomerase</keyword>
<dbReference type="Gene3D" id="3.90.226.10">
    <property type="entry name" value="2-enoyl-CoA Hydratase, Chain A, domain 1"/>
    <property type="match status" value="1"/>
</dbReference>
<comment type="pathway">
    <text evidence="2">Mycotoxin biosynthesis.</text>
</comment>
<keyword evidence="8" id="KW-0812">Transmembrane</keyword>
<protein>
    <submittedName>
        <fullName evidence="9">Uncharacterized protein</fullName>
    </submittedName>
</protein>
<dbReference type="GO" id="GO:0005777">
    <property type="term" value="C:peroxisome"/>
    <property type="evidence" value="ECO:0007669"/>
    <property type="project" value="UniProtKB-SubCell"/>
</dbReference>
<keyword evidence="6" id="KW-0576">Peroxisome</keyword>
<sequence length="835" mass="94343">MAKYTDVIVEVKGQIGTIKLNRPKQLNSFGGNLMLDVIAAFRELDNHPDTIFTVLTGEGRFFSAGADVKAVSSQETPAFANDADKKIFYLARFASALELMRTLIDHRKVFVLALNGPGVGGGAVWFQGIADIVLASSTCYLQVPFSSLGLVPENGSALSFAQHMSIHRANDFLMFGRKLSAQELEQWGMINRIFPVEGFHGAVQGFLEGQLSVNDGKSMMESKRLMNAPLREGRMMAVLNSVDALAERFVEDAPKKRFEVKKRELEEKSRAKFEEQHPLVYNRDSFSSDTSDSHELDDFDVEDAYKHTALSPSQRRRSQSFSHLLPWRAGRHSKWLGGPWKWTRLLKRCSLLVVIFLLAYVVFTPILRPSYLRRPAHYSGKNEKGEKVFIAANIVDEELIKGEWGKRVAELVNLLGKDNVYLSVYENDSGQKTKDALQGLKARVECNSSIVSGHIDLEHFPSIQILPNERRIKRIEYLSEVRNKAIEPLTSGSTGMHFDKILFINDVIFSPKDAVDLLFSTNIGSDGKTQYRAACAMDFINAFKFYDTFASRDAEGYGIGVPFYPWFTGAGSGTSRKDVLQHRDAVRVKSCWGGMVAFEAKWFQGQHSPPYPNNEKDQDSGWEEVWEDMVDEPKPIENRSESENEVGMAPLTFRASQELFWESSECCLIHADLAAMAALYSKTSKPTQDFDSGIYMNPYIRVAYSSESFAWLEFTRRFESLYTVPQSFVNWLASRPPFQPRRTANPGDIVEHREWLYDGPEYKHEEADDLEERGASRGRDLIAKIQQNGHWTTKKTKAMPGGFCGGRQLLVLKKSWQPGERMWEKISAPPGADDH</sequence>
<evidence type="ECO:0000313" key="10">
    <source>
        <dbReference type="Proteomes" id="UP000433883"/>
    </source>
</evidence>
<organism evidence="9 10">
    <name type="scientific">Venturia inaequalis</name>
    <name type="common">Apple scab fungus</name>
    <dbReference type="NCBI Taxonomy" id="5025"/>
    <lineage>
        <taxon>Eukaryota</taxon>
        <taxon>Fungi</taxon>
        <taxon>Dikarya</taxon>
        <taxon>Ascomycota</taxon>
        <taxon>Pezizomycotina</taxon>
        <taxon>Dothideomycetes</taxon>
        <taxon>Pleosporomycetidae</taxon>
        <taxon>Venturiales</taxon>
        <taxon>Venturiaceae</taxon>
        <taxon>Venturia</taxon>
    </lineage>
</organism>
<dbReference type="AlphaFoldDB" id="A0A8H3YY87"/>
<comment type="subcellular location">
    <subcellularLocation>
        <location evidence="1">Peroxisome</location>
    </subcellularLocation>
</comment>
<dbReference type="InterPro" id="IPR001753">
    <property type="entry name" value="Enoyl-CoA_hydra/iso"/>
</dbReference>
<accession>A0A8H3YY87</accession>
<name>A0A8H3YY87_VENIN</name>
<keyword evidence="8" id="KW-1133">Transmembrane helix</keyword>
<dbReference type="EMBL" id="WNWQ01000156">
    <property type="protein sequence ID" value="KAE9976313.1"/>
    <property type="molecule type" value="Genomic_DNA"/>
</dbReference>
<evidence type="ECO:0000256" key="1">
    <source>
        <dbReference type="ARBA" id="ARBA00004275"/>
    </source>
</evidence>
<dbReference type="FunFam" id="3.90.226.10:FF:000048">
    <property type="entry name" value="3,2-trans-enoyl-CoA isomerase"/>
    <property type="match status" value="1"/>
</dbReference>
<dbReference type="PANTHER" id="PTHR34144:SF8">
    <property type="entry name" value="GLYCOSYLTRANSFERASE FAMILY 69 PROTEIN"/>
    <property type="match status" value="1"/>
</dbReference>
<evidence type="ECO:0000313" key="9">
    <source>
        <dbReference type="EMBL" id="KAE9976313.1"/>
    </source>
</evidence>